<dbReference type="Proteomes" id="UP001500187">
    <property type="component" value="Unassembled WGS sequence"/>
</dbReference>
<evidence type="ECO:0000313" key="2">
    <source>
        <dbReference type="Proteomes" id="UP001500187"/>
    </source>
</evidence>
<comment type="caution">
    <text evidence="1">The sequence shown here is derived from an EMBL/GenBank/DDBJ whole genome shotgun (WGS) entry which is preliminary data.</text>
</comment>
<organism evidence="1 2">
    <name type="scientific">Rothia endophytica</name>
    <dbReference type="NCBI Taxonomy" id="1324766"/>
    <lineage>
        <taxon>Bacteria</taxon>
        <taxon>Bacillati</taxon>
        <taxon>Actinomycetota</taxon>
        <taxon>Actinomycetes</taxon>
        <taxon>Micrococcales</taxon>
        <taxon>Micrococcaceae</taxon>
        <taxon>Rothia</taxon>
    </lineage>
</organism>
<name>A0ABP9BEU3_9MICC</name>
<protein>
    <submittedName>
        <fullName evidence="1">Uncharacterized protein</fullName>
    </submittedName>
</protein>
<dbReference type="EMBL" id="BAABKP010000001">
    <property type="protein sequence ID" value="GAA4793119.1"/>
    <property type="molecule type" value="Genomic_DNA"/>
</dbReference>
<reference evidence="2" key="1">
    <citation type="journal article" date="2019" name="Int. J. Syst. Evol. Microbiol.">
        <title>The Global Catalogue of Microorganisms (GCM) 10K type strain sequencing project: providing services to taxonomists for standard genome sequencing and annotation.</title>
        <authorList>
            <consortium name="The Broad Institute Genomics Platform"/>
            <consortium name="The Broad Institute Genome Sequencing Center for Infectious Disease"/>
            <person name="Wu L."/>
            <person name="Ma J."/>
        </authorList>
    </citation>
    <scope>NUCLEOTIDE SEQUENCE [LARGE SCALE GENOMIC DNA]</scope>
    <source>
        <strain evidence="2">JCM 18541</strain>
    </source>
</reference>
<evidence type="ECO:0000313" key="1">
    <source>
        <dbReference type="EMBL" id="GAA4793119.1"/>
    </source>
</evidence>
<keyword evidence="2" id="KW-1185">Reference proteome</keyword>
<accession>A0ABP9BEU3</accession>
<proteinExistence type="predicted"/>
<gene>
    <name evidence="1" type="ORF">GCM10023352_09610</name>
</gene>
<sequence>MGARMTEAALAYVNLEHYLYIATFPDGTSKVGTASTHSNPRRLDEQAVAFATFVARADDGRIVRVLEDLVSRESNLTQFKRASTKYRAWIDPLPADQLKSEHYMAVESATWVLEDAELDGFELLQDRWQPSAAMSRAYASLRADDRLPLAGYESLAAGSHGFFVTGGAGKFLSAHCGDPEASFLVNTADLANRACALFDGLTPPASFQTSLF</sequence>